<name>A0ABP5D598_9ACTN</name>
<reference evidence="4" key="1">
    <citation type="journal article" date="2019" name="Int. J. Syst. Evol. Microbiol.">
        <title>The Global Catalogue of Microorganisms (GCM) 10K type strain sequencing project: providing services to taxonomists for standard genome sequencing and annotation.</title>
        <authorList>
            <consortium name="The Broad Institute Genomics Platform"/>
            <consortium name="The Broad Institute Genome Sequencing Center for Infectious Disease"/>
            <person name="Wu L."/>
            <person name="Ma J."/>
        </authorList>
    </citation>
    <scope>NUCLEOTIDE SEQUENCE [LARGE SCALE GENOMIC DNA]</scope>
    <source>
        <strain evidence="4">JCM 16013</strain>
    </source>
</reference>
<sequence length="258" mass="27413">MPPIAQRLREPAAFVLLAFGAISTLFHTITFLFGPGQNNNGFGGGPSFSDRAYLNAGTLVSIEVVVALLGAVWLAHLGSQLKNAKVISLLALGAIGIADLFGVVALFSGFGADGPSGWDKTQSFFITVAQLAVAAVASWLIYGYFQQHAPARPAPGFGQPPQNQWGQPQQQPPQQQPPQQGQWGPPPQQQQPPQQGQWGPPPAQQQPPAPQPQWGQPQQQSQDADSMMTQAIPTVPPAQQQPQQQGEGGLPIGNWTAE</sequence>
<evidence type="ECO:0000313" key="4">
    <source>
        <dbReference type="Proteomes" id="UP001499854"/>
    </source>
</evidence>
<keyword evidence="2" id="KW-0472">Membrane</keyword>
<evidence type="ECO:0000256" key="1">
    <source>
        <dbReference type="SAM" id="MobiDB-lite"/>
    </source>
</evidence>
<feature type="compositionally biased region" description="Pro residues" evidence="1">
    <location>
        <begin position="199"/>
        <end position="211"/>
    </location>
</feature>
<keyword evidence="2" id="KW-1133">Transmembrane helix</keyword>
<dbReference type="EMBL" id="BAAAQM010000018">
    <property type="protein sequence ID" value="GAA1972866.1"/>
    <property type="molecule type" value="Genomic_DNA"/>
</dbReference>
<evidence type="ECO:0000256" key="2">
    <source>
        <dbReference type="SAM" id="Phobius"/>
    </source>
</evidence>
<feature type="transmembrane region" description="Helical" evidence="2">
    <location>
        <begin position="12"/>
        <end position="33"/>
    </location>
</feature>
<feature type="transmembrane region" description="Helical" evidence="2">
    <location>
        <begin position="124"/>
        <end position="145"/>
    </location>
</feature>
<keyword evidence="2" id="KW-0812">Transmembrane</keyword>
<feature type="region of interest" description="Disordered" evidence="1">
    <location>
        <begin position="152"/>
        <end position="258"/>
    </location>
</feature>
<feature type="transmembrane region" description="Helical" evidence="2">
    <location>
        <begin position="86"/>
        <end position="112"/>
    </location>
</feature>
<dbReference type="RefSeq" id="WP_344658157.1">
    <property type="nucleotide sequence ID" value="NZ_BAAAQM010000018.1"/>
</dbReference>
<gene>
    <name evidence="3" type="ORF">GCM10009838_35680</name>
</gene>
<feature type="compositionally biased region" description="Low complexity" evidence="1">
    <location>
        <begin position="229"/>
        <end position="245"/>
    </location>
</feature>
<keyword evidence="4" id="KW-1185">Reference proteome</keyword>
<comment type="caution">
    <text evidence="3">The sequence shown here is derived from an EMBL/GenBank/DDBJ whole genome shotgun (WGS) entry which is preliminary data.</text>
</comment>
<feature type="compositionally biased region" description="Low complexity" evidence="1">
    <location>
        <begin position="159"/>
        <end position="169"/>
    </location>
</feature>
<accession>A0ABP5D598</accession>
<proteinExistence type="predicted"/>
<feature type="transmembrane region" description="Helical" evidence="2">
    <location>
        <begin position="53"/>
        <end position="74"/>
    </location>
</feature>
<dbReference type="Proteomes" id="UP001499854">
    <property type="component" value="Unassembled WGS sequence"/>
</dbReference>
<protein>
    <submittedName>
        <fullName evidence="3">Uncharacterized protein</fullName>
    </submittedName>
</protein>
<organism evidence="3 4">
    <name type="scientific">Catenulispora subtropica</name>
    <dbReference type="NCBI Taxonomy" id="450798"/>
    <lineage>
        <taxon>Bacteria</taxon>
        <taxon>Bacillati</taxon>
        <taxon>Actinomycetota</taxon>
        <taxon>Actinomycetes</taxon>
        <taxon>Catenulisporales</taxon>
        <taxon>Catenulisporaceae</taxon>
        <taxon>Catenulispora</taxon>
    </lineage>
</organism>
<evidence type="ECO:0000313" key="3">
    <source>
        <dbReference type="EMBL" id="GAA1972866.1"/>
    </source>
</evidence>